<reference evidence="3" key="1">
    <citation type="submission" date="2016-10" db="EMBL/GenBank/DDBJ databases">
        <authorList>
            <person name="Varghese N."/>
            <person name="Submissions S."/>
        </authorList>
    </citation>
    <scope>NUCLEOTIDE SEQUENCE [LARGE SCALE GENOMIC DNA]</scope>
    <source>
        <strain evidence="3">CGMCC 1.3566</strain>
    </source>
</reference>
<proteinExistence type="predicted"/>
<keyword evidence="1" id="KW-1133">Transmembrane helix</keyword>
<evidence type="ECO:0000313" key="3">
    <source>
        <dbReference type="Proteomes" id="UP000199095"/>
    </source>
</evidence>
<dbReference type="STRING" id="237682.SAMN05421676_11578"/>
<keyword evidence="1" id="KW-0812">Transmembrane</keyword>
<dbReference type="AlphaFoldDB" id="A0A1I0J2V3"/>
<sequence>MEAEPNTVKSLSNSQLGVTVAKQLWPSMLFLVVMSVIALFGIHFVSANIENQLHLVFSFWLWFIAMLTITGFGVYVFVLDARIHLQSHSEVQ</sequence>
<dbReference type="Proteomes" id="UP000199095">
    <property type="component" value="Unassembled WGS sequence"/>
</dbReference>
<organism evidence="2 3">
    <name type="scientific">Salinibacillus kushneri</name>
    <dbReference type="NCBI Taxonomy" id="237682"/>
    <lineage>
        <taxon>Bacteria</taxon>
        <taxon>Bacillati</taxon>
        <taxon>Bacillota</taxon>
        <taxon>Bacilli</taxon>
        <taxon>Bacillales</taxon>
        <taxon>Bacillaceae</taxon>
        <taxon>Salinibacillus</taxon>
    </lineage>
</organism>
<accession>A0A1I0J2V3</accession>
<name>A0A1I0J2V3_9BACI</name>
<feature type="transmembrane region" description="Helical" evidence="1">
    <location>
        <begin position="57"/>
        <end position="78"/>
    </location>
</feature>
<dbReference type="RefSeq" id="WP_093137499.1">
    <property type="nucleotide sequence ID" value="NZ_FOHJ01000015.1"/>
</dbReference>
<feature type="transmembrane region" description="Helical" evidence="1">
    <location>
        <begin position="24"/>
        <end position="45"/>
    </location>
</feature>
<dbReference type="OrthoDB" id="2974090at2"/>
<gene>
    <name evidence="2" type="ORF">SAMN05421676_11578</name>
</gene>
<dbReference type="EMBL" id="FOHJ01000015">
    <property type="protein sequence ID" value="SEU04012.1"/>
    <property type="molecule type" value="Genomic_DNA"/>
</dbReference>
<keyword evidence="1" id="KW-0472">Membrane</keyword>
<evidence type="ECO:0000256" key="1">
    <source>
        <dbReference type="SAM" id="Phobius"/>
    </source>
</evidence>
<evidence type="ECO:0000313" key="2">
    <source>
        <dbReference type="EMBL" id="SEU04012.1"/>
    </source>
</evidence>
<protein>
    <submittedName>
        <fullName evidence="2">Uncharacterized protein</fullName>
    </submittedName>
</protein>
<keyword evidence="3" id="KW-1185">Reference proteome</keyword>